<dbReference type="EMBL" id="CP013422">
    <property type="protein sequence ID" value="AOJ78613.1"/>
    <property type="molecule type" value="Genomic_DNA"/>
</dbReference>
<sequence>MSRITTPDGTEIYYNDWGTGQPIVLVGGWLVSADMWEYQAHFLASNGFRVIAYDRRGFGRSSQPWSGYDYDSLTSDLDELIQQLDLTDAILVGYSMGGGEVARYIGTRGSKRVAKVVLLSATTPLLMAGADNPAGVPRDIFDGLRAGVLHDRADFLVNFGRAFTGADHDASVVTQAMLDWTFDMAITASIKATHDCIASFSETDLRPDLKKFDIPTLVIHGGADPVVPIDLSGKVSAELIPGARLVVYEGAYHALYYTHKDRLNQDILDFARSS</sequence>
<dbReference type="Pfam" id="PF00561">
    <property type="entry name" value="Abhydrolase_1"/>
    <property type="match status" value="1"/>
</dbReference>
<dbReference type="Gene3D" id="3.40.50.1820">
    <property type="entry name" value="alpha/beta hydrolase"/>
    <property type="match status" value="1"/>
</dbReference>
<dbReference type="PANTHER" id="PTHR43433">
    <property type="entry name" value="HYDROLASE, ALPHA/BETA FOLD FAMILY PROTEIN"/>
    <property type="match status" value="1"/>
</dbReference>
<dbReference type="SUPFAM" id="SSF53474">
    <property type="entry name" value="alpha/beta-Hydrolases"/>
    <property type="match status" value="1"/>
</dbReference>
<gene>
    <name evidence="3" type="ORF">WJ35_27020</name>
</gene>
<dbReference type="PANTHER" id="PTHR43433:SF4">
    <property type="entry name" value="NON-HEME CHLOROPEROXIDASE-RELATED"/>
    <property type="match status" value="1"/>
</dbReference>
<dbReference type="InterPro" id="IPR000073">
    <property type="entry name" value="AB_hydrolase_1"/>
</dbReference>
<name>A0A1B4LN62_9BURK</name>
<evidence type="ECO:0000313" key="4">
    <source>
        <dbReference type="Proteomes" id="UP000243680"/>
    </source>
</evidence>
<dbReference type="PRINTS" id="PR00111">
    <property type="entry name" value="ABHYDROLASE"/>
</dbReference>
<dbReference type="PRINTS" id="PR00412">
    <property type="entry name" value="EPOXHYDRLASE"/>
</dbReference>
<comment type="similarity">
    <text evidence="1">Belongs to the AB hydrolase superfamily. Bacterial non-heme haloperoxidase / perhydrolase family.</text>
</comment>
<dbReference type="FunFam" id="3.40.50.1820:FF:000205">
    <property type="entry name" value="Non-haem bromoperoxidase BPO-A2"/>
    <property type="match status" value="1"/>
</dbReference>
<dbReference type="InterPro" id="IPR029058">
    <property type="entry name" value="AB_hydrolase_fold"/>
</dbReference>
<dbReference type="AlphaFoldDB" id="A0A1B4LN62"/>
<evidence type="ECO:0000313" key="3">
    <source>
        <dbReference type="EMBL" id="AOJ78613.1"/>
    </source>
</evidence>
<dbReference type="GO" id="GO:0003824">
    <property type="term" value="F:catalytic activity"/>
    <property type="evidence" value="ECO:0007669"/>
    <property type="project" value="InterPro"/>
</dbReference>
<dbReference type="InterPro" id="IPR050471">
    <property type="entry name" value="AB_hydrolase"/>
</dbReference>
<dbReference type="InterPro" id="IPR000639">
    <property type="entry name" value="Epox_hydrolase-like"/>
</dbReference>
<dbReference type="RefSeq" id="WP_059739071.1">
    <property type="nucleotide sequence ID" value="NZ_CP013422.1"/>
</dbReference>
<proteinExistence type="inferred from homology"/>
<evidence type="ECO:0000256" key="1">
    <source>
        <dbReference type="ARBA" id="ARBA00038128"/>
    </source>
</evidence>
<feature type="domain" description="AB hydrolase-1" evidence="2">
    <location>
        <begin position="22"/>
        <end position="259"/>
    </location>
</feature>
<dbReference type="Proteomes" id="UP000243680">
    <property type="component" value="Chromosome 2"/>
</dbReference>
<evidence type="ECO:0000259" key="2">
    <source>
        <dbReference type="Pfam" id="PF00561"/>
    </source>
</evidence>
<organism evidence="3 4">
    <name type="scientific">Burkholderia ubonensis</name>
    <dbReference type="NCBI Taxonomy" id="101571"/>
    <lineage>
        <taxon>Bacteria</taxon>
        <taxon>Pseudomonadati</taxon>
        <taxon>Pseudomonadota</taxon>
        <taxon>Betaproteobacteria</taxon>
        <taxon>Burkholderiales</taxon>
        <taxon>Burkholderiaceae</taxon>
        <taxon>Burkholderia</taxon>
        <taxon>Burkholderia cepacia complex</taxon>
    </lineage>
</organism>
<accession>A0A1B4LN62</accession>
<reference evidence="3 4" key="1">
    <citation type="submission" date="2015-12" db="EMBL/GenBank/DDBJ databases">
        <title>Diversity of Burkholderia near neighbor genomes.</title>
        <authorList>
            <person name="Sahl J."/>
            <person name="Wagner D."/>
            <person name="Keim P."/>
        </authorList>
    </citation>
    <scope>NUCLEOTIDE SEQUENCE [LARGE SCALE GENOMIC DNA]</scope>
    <source>
        <strain evidence="3 4">MSMB0783</strain>
    </source>
</reference>
<protein>
    <submittedName>
        <fullName evidence="3">Arylesterase</fullName>
    </submittedName>
</protein>